<organism evidence="1 2">
    <name type="scientific">Necator americanus</name>
    <name type="common">Human hookworm</name>
    <dbReference type="NCBI Taxonomy" id="51031"/>
    <lineage>
        <taxon>Eukaryota</taxon>
        <taxon>Metazoa</taxon>
        <taxon>Ecdysozoa</taxon>
        <taxon>Nematoda</taxon>
        <taxon>Chromadorea</taxon>
        <taxon>Rhabditida</taxon>
        <taxon>Rhabditina</taxon>
        <taxon>Rhabditomorpha</taxon>
        <taxon>Strongyloidea</taxon>
        <taxon>Ancylostomatidae</taxon>
        <taxon>Bunostominae</taxon>
        <taxon>Necator</taxon>
    </lineage>
</organism>
<dbReference type="AlphaFoldDB" id="W2SMA8"/>
<name>W2SMA8_NECAM</name>
<dbReference type="EMBL" id="KI669039">
    <property type="protein sequence ID" value="ETN69847.1"/>
    <property type="molecule type" value="Genomic_DNA"/>
</dbReference>
<gene>
    <name evidence="1" type="ORF">NECAME_15059</name>
</gene>
<keyword evidence="2" id="KW-1185">Reference proteome</keyword>
<dbReference type="Proteomes" id="UP000053676">
    <property type="component" value="Unassembled WGS sequence"/>
</dbReference>
<dbReference type="KEGG" id="nai:NECAME_15059"/>
<reference evidence="2" key="1">
    <citation type="journal article" date="2014" name="Nat. Genet.">
        <title>Genome of the human hookworm Necator americanus.</title>
        <authorList>
            <person name="Tang Y.T."/>
            <person name="Gao X."/>
            <person name="Rosa B.A."/>
            <person name="Abubucker S."/>
            <person name="Hallsworth-Pepin K."/>
            <person name="Martin J."/>
            <person name="Tyagi R."/>
            <person name="Heizer E."/>
            <person name="Zhang X."/>
            <person name="Bhonagiri-Palsikar V."/>
            <person name="Minx P."/>
            <person name="Warren W.C."/>
            <person name="Wang Q."/>
            <person name="Zhan B."/>
            <person name="Hotez P.J."/>
            <person name="Sternberg P.W."/>
            <person name="Dougall A."/>
            <person name="Gaze S.T."/>
            <person name="Mulvenna J."/>
            <person name="Sotillo J."/>
            <person name="Ranganathan S."/>
            <person name="Rabelo E.M."/>
            <person name="Wilson R.K."/>
            <person name="Felgner P.L."/>
            <person name="Bethony J."/>
            <person name="Hawdon J.M."/>
            <person name="Gasser R.B."/>
            <person name="Loukas A."/>
            <person name="Mitreva M."/>
        </authorList>
    </citation>
    <scope>NUCLEOTIDE SEQUENCE [LARGE SCALE GENOMIC DNA]</scope>
</reference>
<evidence type="ECO:0000313" key="2">
    <source>
        <dbReference type="Proteomes" id="UP000053676"/>
    </source>
</evidence>
<sequence>MRFTASISNPREPYENKLDVFNYIEPFPLLSPKAPDATKSPELICQGGTDDWILGFAERWCRTLVANAIPDHGRDGIA</sequence>
<evidence type="ECO:0000313" key="1">
    <source>
        <dbReference type="EMBL" id="ETN69847.1"/>
    </source>
</evidence>
<proteinExistence type="predicted"/>
<protein>
    <submittedName>
        <fullName evidence="1">Uncharacterized protein</fullName>
    </submittedName>
</protein>
<accession>W2SMA8</accession>